<evidence type="ECO:0000256" key="9">
    <source>
        <dbReference type="RuleBase" id="RU364116"/>
    </source>
</evidence>
<dbReference type="PROSITE" id="PS51918">
    <property type="entry name" value="RADICAL_SAM"/>
    <property type="match status" value="1"/>
</dbReference>
<dbReference type="RefSeq" id="WP_277733658.1">
    <property type="nucleotide sequence ID" value="NZ_CP120733.1"/>
</dbReference>
<dbReference type="Proteomes" id="UP001222800">
    <property type="component" value="Chromosome"/>
</dbReference>
<feature type="domain" description="Radical SAM core" evidence="10">
    <location>
        <begin position="1"/>
        <end position="233"/>
    </location>
</feature>
<dbReference type="InterPro" id="IPR006638">
    <property type="entry name" value="Elp3/MiaA/NifB-like_rSAM"/>
</dbReference>
<dbReference type="NCBIfam" id="TIGR00539">
    <property type="entry name" value="hemN_rel"/>
    <property type="match status" value="1"/>
</dbReference>
<evidence type="ECO:0000256" key="7">
    <source>
        <dbReference type="ARBA" id="ARBA00023014"/>
    </source>
</evidence>
<keyword evidence="4 9" id="KW-0949">S-adenosyl-L-methionine</keyword>
<keyword evidence="8 9" id="KW-0143">Chaperone</keyword>
<keyword evidence="3 9" id="KW-0349">Heme</keyword>
<dbReference type="InterPro" id="IPR013785">
    <property type="entry name" value="Aldolase_TIM"/>
</dbReference>
<proteinExistence type="inferred from homology"/>
<dbReference type="Pfam" id="PF04055">
    <property type="entry name" value="Radical_SAM"/>
    <property type="match status" value="1"/>
</dbReference>
<evidence type="ECO:0000256" key="5">
    <source>
        <dbReference type="ARBA" id="ARBA00022723"/>
    </source>
</evidence>
<keyword evidence="5 9" id="KW-0479">Metal-binding</keyword>
<gene>
    <name evidence="11" type="primary">hemW</name>
    <name evidence="11" type="ORF">P4S50_05715</name>
</gene>
<organism evidence="11 12">
    <name type="scientific">Tepidibacter hydrothermalis</name>
    <dbReference type="NCBI Taxonomy" id="3036126"/>
    <lineage>
        <taxon>Bacteria</taxon>
        <taxon>Bacillati</taxon>
        <taxon>Bacillota</taxon>
        <taxon>Clostridia</taxon>
        <taxon>Peptostreptococcales</taxon>
        <taxon>Peptostreptococcaceae</taxon>
        <taxon>Tepidibacter</taxon>
    </lineage>
</organism>
<dbReference type="InterPro" id="IPR034505">
    <property type="entry name" value="Coproporphyrinogen-III_oxidase"/>
</dbReference>
<dbReference type="SFLD" id="SFLDF00288">
    <property type="entry name" value="HemN-like__clustered_with_nucl"/>
    <property type="match status" value="1"/>
</dbReference>
<keyword evidence="12" id="KW-1185">Reference proteome</keyword>
<comment type="function">
    <text evidence="9">Probably acts as a heme chaperone, transferring heme to an unknown acceptor. Binds one molecule of heme per monomer, possibly covalently. Binds 1 [4Fe-4S] cluster. The cluster is coordinated with 3 cysteines and an exchangeable S-adenosyl-L-methionine.</text>
</comment>
<dbReference type="CDD" id="cd01335">
    <property type="entry name" value="Radical_SAM"/>
    <property type="match status" value="1"/>
</dbReference>
<name>A0ABY8EF44_9FIRM</name>
<evidence type="ECO:0000256" key="6">
    <source>
        <dbReference type="ARBA" id="ARBA00023004"/>
    </source>
</evidence>
<comment type="subcellular location">
    <subcellularLocation>
        <location evidence="9">Cytoplasm</location>
    </subcellularLocation>
</comment>
<dbReference type="Pfam" id="PF06969">
    <property type="entry name" value="HemN_C"/>
    <property type="match status" value="1"/>
</dbReference>
<reference evidence="11 12" key="1">
    <citation type="submission" date="2023-03" db="EMBL/GenBank/DDBJ databases">
        <title>Complete genome sequence of Tepidibacter sp. SWIR-1, isolated from a deep-sea hydrothermal vent.</title>
        <authorList>
            <person name="Li X."/>
        </authorList>
    </citation>
    <scope>NUCLEOTIDE SEQUENCE [LARGE SCALE GENOMIC DNA]</scope>
    <source>
        <strain evidence="11 12">SWIR-1</strain>
    </source>
</reference>
<dbReference type="SFLD" id="SFLDG01065">
    <property type="entry name" value="anaerobic_coproporphyrinogen-I"/>
    <property type="match status" value="1"/>
</dbReference>
<dbReference type="SMART" id="SM00729">
    <property type="entry name" value="Elp3"/>
    <property type="match status" value="1"/>
</dbReference>
<evidence type="ECO:0000256" key="2">
    <source>
        <dbReference type="ARBA" id="ARBA00017228"/>
    </source>
</evidence>
<comment type="similarity">
    <text evidence="1">Belongs to the anaerobic coproporphyrinogen-III oxidase family. HemW subfamily.</text>
</comment>
<evidence type="ECO:0000256" key="4">
    <source>
        <dbReference type="ARBA" id="ARBA00022691"/>
    </source>
</evidence>
<dbReference type="SFLD" id="SFLDF00562">
    <property type="entry name" value="HemN-like__clustered_with_heat"/>
    <property type="match status" value="1"/>
</dbReference>
<dbReference type="PANTHER" id="PTHR13932">
    <property type="entry name" value="COPROPORPHYRINIGEN III OXIDASE"/>
    <property type="match status" value="1"/>
</dbReference>
<dbReference type="SUPFAM" id="SSF102114">
    <property type="entry name" value="Radical SAM enzymes"/>
    <property type="match status" value="1"/>
</dbReference>
<accession>A0ABY8EF44</accession>
<keyword evidence="9" id="KW-0963">Cytoplasm</keyword>
<dbReference type="SFLD" id="SFLDS00029">
    <property type="entry name" value="Radical_SAM"/>
    <property type="match status" value="1"/>
</dbReference>
<dbReference type="PANTHER" id="PTHR13932:SF5">
    <property type="entry name" value="RADICAL S-ADENOSYL METHIONINE DOMAIN-CONTAINING PROTEIN 1, MITOCHONDRIAL"/>
    <property type="match status" value="1"/>
</dbReference>
<dbReference type="InterPro" id="IPR004559">
    <property type="entry name" value="HemW-like"/>
</dbReference>
<dbReference type="InterPro" id="IPR010723">
    <property type="entry name" value="HemN_C"/>
</dbReference>
<dbReference type="InterPro" id="IPR058240">
    <property type="entry name" value="rSAM_sf"/>
</dbReference>
<protein>
    <recommendedName>
        <fullName evidence="2 9">Heme chaperone HemW</fullName>
    </recommendedName>
</protein>
<evidence type="ECO:0000256" key="1">
    <source>
        <dbReference type="ARBA" id="ARBA00006100"/>
    </source>
</evidence>
<sequence>MEKGLYVHVPFCIKKCNYCDFNSFKLNEEDKKEYIEGIITEMNLYSKKFDKDCFSTVFIGGGTPSILESEELKLLIDNIHSNFNISDGAEISIEANPGTLTKEKLEILYLAGVNRLSMGLQSSNKKHLESLGRIHSYEEFKKNFEIAREIGFENINVDLMFSLPNQTFDEWKQTLEDVVKLNPTHISAYSLIIEDGTVFGRLYDEGKLEIIDEELYLKMYYYTRDYLKENGYNQYEISNYAKDKKECKHNVLYWKCGHYLGLGPGSHSYLNEERFSNYKDIKTYCEKLKEYELPVENIEKLDKKDMMEEKIIMGLRMNEGIDLEKINEKFEVDFMKIYKSEVESLKNKGLIKLENSKMCLTHKGIDISNKVFIEFLKK</sequence>
<dbReference type="SFLD" id="SFLDG01082">
    <property type="entry name" value="B12-binding_domain_containing"/>
    <property type="match status" value="1"/>
</dbReference>
<dbReference type="Gene3D" id="3.20.20.70">
    <property type="entry name" value="Aldolase class I"/>
    <property type="match status" value="1"/>
</dbReference>
<dbReference type="InterPro" id="IPR007197">
    <property type="entry name" value="rSAM"/>
</dbReference>
<keyword evidence="7 9" id="KW-0411">Iron-sulfur</keyword>
<evidence type="ECO:0000313" key="11">
    <source>
        <dbReference type="EMBL" id="WFD11572.1"/>
    </source>
</evidence>
<dbReference type="EMBL" id="CP120733">
    <property type="protein sequence ID" value="WFD11572.1"/>
    <property type="molecule type" value="Genomic_DNA"/>
</dbReference>
<keyword evidence="6 9" id="KW-0408">Iron</keyword>
<evidence type="ECO:0000313" key="12">
    <source>
        <dbReference type="Proteomes" id="UP001222800"/>
    </source>
</evidence>
<evidence type="ECO:0000259" key="10">
    <source>
        <dbReference type="PROSITE" id="PS51918"/>
    </source>
</evidence>
<evidence type="ECO:0000256" key="3">
    <source>
        <dbReference type="ARBA" id="ARBA00022617"/>
    </source>
</evidence>
<evidence type="ECO:0000256" key="8">
    <source>
        <dbReference type="ARBA" id="ARBA00023186"/>
    </source>
</evidence>
<keyword evidence="9" id="KW-0004">4Fe-4S</keyword>